<dbReference type="InterPro" id="IPR014001">
    <property type="entry name" value="Helicase_ATP-bd"/>
</dbReference>
<dbReference type="Proteomes" id="UP000054596">
    <property type="component" value="Unassembled WGS sequence"/>
</dbReference>
<accession>A0A158D249</accession>
<evidence type="ECO:0000256" key="2">
    <source>
        <dbReference type="ARBA" id="ARBA00022840"/>
    </source>
</evidence>
<dbReference type="InterPro" id="IPR052511">
    <property type="entry name" value="ATP-dep_Helicase"/>
</dbReference>
<dbReference type="OrthoDB" id="9815222at2"/>
<dbReference type="Pfam" id="PF00271">
    <property type="entry name" value="Helicase_C"/>
    <property type="match status" value="1"/>
</dbReference>
<keyword evidence="1" id="KW-0547">Nucleotide-binding</keyword>
<evidence type="ECO:0000256" key="1">
    <source>
        <dbReference type="ARBA" id="ARBA00022741"/>
    </source>
</evidence>
<dbReference type="RefSeq" id="WP_086973025.1">
    <property type="nucleotide sequence ID" value="NZ_FCOJ02000064.1"/>
</dbReference>
<dbReference type="STRING" id="1777143.AWB82_06077"/>
<dbReference type="NCBIfam" id="NF041067">
    <property type="entry name" value="DpdJ"/>
    <property type="match status" value="1"/>
</dbReference>
<keyword evidence="5" id="KW-0347">Helicase</keyword>
<dbReference type="SMART" id="SM00490">
    <property type="entry name" value="HELICc"/>
    <property type="match status" value="1"/>
</dbReference>
<dbReference type="EMBL" id="FCOJ02000064">
    <property type="protein sequence ID" value="SAK87907.1"/>
    <property type="molecule type" value="Genomic_DNA"/>
</dbReference>
<organism evidence="5 6">
    <name type="scientific">Caballeronia glebae</name>
    <dbReference type="NCBI Taxonomy" id="1777143"/>
    <lineage>
        <taxon>Bacteria</taxon>
        <taxon>Pseudomonadati</taxon>
        <taxon>Pseudomonadota</taxon>
        <taxon>Betaproteobacteria</taxon>
        <taxon>Burkholderiales</taxon>
        <taxon>Burkholderiaceae</taxon>
        <taxon>Caballeronia</taxon>
    </lineage>
</organism>
<evidence type="ECO:0000313" key="6">
    <source>
        <dbReference type="Proteomes" id="UP000054596"/>
    </source>
</evidence>
<reference evidence="5" key="1">
    <citation type="submission" date="2016-01" db="EMBL/GenBank/DDBJ databases">
        <authorList>
            <person name="Peeters C."/>
        </authorList>
    </citation>
    <scope>NUCLEOTIDE SEQUENCE [LARGE SCALE GENOMIC DNA]</scope>
    <source>
        <strain evidence="5">LMG 29325</strain>
    </source>
</reference>
<dbReference type="GO" id="GO:0005524">
    <property type="term" value="F:ATP binding"/>
    <property type="evidence" value="ECO:0007669"/>
    <property type="project" value="UniProtKB-KW"/>
</dbReference>
<dbReference type="GO" id="GO:0004386">
    <property type="term" value="F:helicase activity"/>
    <property type="evidence" value="ECO:0007669"/>
    <property type="project" value="UniProtKB-KW"/>
</dbReference>
<dbReference type="SUPFAM" id="SSF52540">
    <property type="entry name" value="P-loop containing nucleoside triphosphate hydrolases"/>
    <property type="match status" value="1"/>
</dbReference>
<feature type="domain" description="Helicase ATP-binding" evidence="3">
    <location>
        <begin position="164"/>
        <end position="423"/>
    </location>
</feature>
<sequence>MEPIYLRLLDEIERKELLSLTWGYVDGSLSRQEAIRLSAEVLRGASESGDAEDLLEELVERRLVFEVHGNRIRSRIAESVRLLSRLKQLFSEDQWYGAPRLVSDFRIDIRRRRYPRRNRPARTVAAERAGILGATALRRSLWHALTGDPELTLAAFQERSLLRLLDAPSDAATIVTAGTGSGKTLAFYLPALLQISDHIQAGQYWVKVLAIYPRIELLKDQLAEAFRRARMMDTALLSDGRRCLSVGGLFSATPNSASARDVSDKWQKRGSAYVCPWLGCQECGGELLWHESDIAAKVERLVCSTPGCHTVIDESQLVLTRTALMSRPPDILFTTTEMLNQRMSDLRMRSLFGLGQPNHRKPRFALLDEVHTCVGTSGAQAALVLRRWRHLLAAPVTWCGLSATLREATRFFADLTGVLPEKVMELTPHQDEMTEEGAEYQLVVRGDPMLQASLLSSTIQASMLLGRIMDRPDSPISDGVFGRRLFVFTDNLDVINRLFDNLRDAEAYTIFGKPNPAKSPLAFLRRRLENDPTGRDAEGQRWRACEQIGHRLDERLIVGRTSSQDSGVLAKANVVVATASLEVGYNDQEVGAVIQHKAPHNMASFLQRKGRAGRQRGMRPLMITMLSDYGRDRVAFQAYEHLFDPVLPPQHLPILNQYVLRMQAVFSTLDWLAAGAVASGTSGWIWNILSKPDNNTGGQVQESVKGRLTSLVRGDAQVLASLREHLRMSLGISVEVVDSLLWEPPRSLLLEAIPTLVRRYFHGWRLAHPTESQTLDLQVDYHPLPDFIPRNLFSDLSLPEVQVMLPASTVNAQPRQEALPIVQALQQLAPGRVTRRFAFERGGLYHWFPIDPEASEQSIEIDRYCERHEALGVFEGYRGDGSVCQLPVYRPWSIRLGKVPREVVLPTSNAFPVWLSGFVPNGTPVVIDVPRRSSWPEYVSGINFFLHRFRSSVAVRRFSSEVNATVRRTSGEKLTRVRYTNAGGEPIAVGFEIEVDGFYVDFQLPSTAELLASQLPAELTSSSRIAYHRYRFLSDTDLPQEVNTLQREWMHQIFVSASLSRASQDNSSLGQAALALLKQHPKQAFSEVMRTLFAIPYADHETSDFTESNEMEEVDAGEAKKQFSRLEERLNEGFDRPEILGKLAELAPELDTPDPIRFGDWMRRTVQETLAEALLQACINTAPRHAAIDTLVSDLELREGGQVARIWVTETTLGGAGVIQAFADTFAREPHSLFHALEAALAPTDLELASNGLIRFLGLVEEDSEICNLTAAVRSNSDHTVRAQHREQLYHALAKRGVDISHALSVSLNTRLLRAGMDSNSDRLLRELVTEWARLEGQYGIAIGLREFCYLAIRLPGTRGKLNALVSQSTGGALSDGGLIQVLCGLLWPRGIEIRQRALQSYNPFRERRLTDPALVRSLLLAPRVSNVSISEPDWQATLAKRLAEDGVACLVAEDTHKDSHSGDMRAAVVRAISAPVNVGFLQFFPTVDRVDRNNVSTKVTLVLREHI</sequence>
<name>A0A158D249_9BURK</name>
<dbReference type="Pfam" id="PF00270">
    <property type="entry name" value="DEAD"/>
    <property type="match status" value="1"/>
</dbReference>
<keyword evidence="2" id="KW-0067">ATP-binding</keyword>
<proteinExistence type="predicted"/>
<evidence type="ECO:0000313" key="5">
    <source>
        <dbReference type="EMBL" id="SAK87907.1"/>
    </source>
</evidence>
<keyword evidence="5" id="KW-0378">Hydrolase</keyword>
<dbReference type="InterPro" id="IPR011545">
    <property type="entry name" value="DEAD/DEAH_box_helicase_dom"/>
</dbReference>
<dbReference type="SMART" id="SM00487">
    <property type="entry name" value="DEXDc"/>
    <property type="match status" value="1"/>
</dbReference>
<protein>
    <submittedName>
        <fullName evidence="5">ATP-dependent helicase Lhr</fullName>
    </submittedName>
</protein>
<dbReference type="PANTHER" id="PTHR47962:SF5">
    <property type="entry name" value="ATP-DEPENDENT HELICASE LHR-RELATED"/>
    <property type="match status" value="1"/>
</dbReference>
<dbReference type="InterPro" id="IPR001650">
    <property type="entry name" value="Helicase_C-like"/>
</dbReference>
<dbReference type="PANTHER" id="PTHR47962">
    <property type="entry name" value="ATP-DEPENDENT HELICASE LHR-RELATED-RELATED"/>
    <property type="match status" value="1"/>
</dbReference>
<dbReference type="InterPro" id="IPR027417">
    <property type="entry name" value="P-loop_NTPase"/>
</dbReference>
<comment type="caution">
    <text evidence="5">The sequence shown here is derived from an EMBL/GenBank/DDBJ whole genome shotgun (WGS) entry which is preliminary data.</text>
</comment>
<dbReference type="Gene3D" id="3.40.50.300">
    <property type="entry name" value="P-loop containing nucleotide triphosphate hydrolases"/>
    <property type="match status" value="2"/>
</dbReference>
<keyword evidence="6" id="KW-1185">Reference proteome</keyword>
<dbReference type="PROSITE" id="PS51192">
    <property type="entry name" value="HELICASE_ATP_BIND_1"/>
    <property type="match status" value="1"/>
</dbReference>
<evidence type="ECO:0000259" key="4">
    <source>
        <dbReference type="PROSITE" id="PS51194"/>
    </source>
</evidence>
<dbReference type="PROSITE" id="PS51194">
    <property type="entry name" value="HELICASE_CTER"/>
    <property type="match status" value="1"/>
</dbReference>
<dbReference type="GO" id="GO:0016887">
    <property type="term" value="F:ATP hydrolysis activity"/>
    <property type="evidence" value="ECO:0007669"/>
    <property type="project" value="TreeGrafter"/>
</dbReference>
<feature type="domain" description="Helicase C-terminal" evidence="4">
    <location>
        <begin position="494"/>
        <end position="660"/>
    </location>
</feature>
<gene>
    <name evidence="5" type="ORF">AWB82_06077</name>
</gene>
<evidence type="ECO:0000259" key="3">
    <source>
        <dbReference type="PROSITE" id="PS51192"/>
    </source>
</evidence>
<dbReference type="GO" id="GO:0003677">
    <property type="term" value="F:DNA binding"/>
    <property type="evidence" value="ECO:0007669"/>
    <property type="project" value="TreeGrafter"/>
</dbReference>